<dbReference type="VEuPathDB" id="PiroplasmaDB:BOVATA_039420"/>
<comment type="caution">
    <text evidence="1">The sequence shown here is derived from an EMBL/GenBank/DDBJ whole genome shotgun (WGS) entry which is preliminary data.</text>
</comment>
<dbReference type="EMBL" id="BDSA01000005">
    <property type="protein sequence ID" value="GBE62449.1"/>
    <property type="molecule type" value="Genomic_DNA"/>
</dbReference>
<sequence length="154" mass="17425">MLVKMDPNGQRNVPGHDNMLDHQGQEFQQMPHGCNNMPMDMTPNHAGNMAYMMPPIPVEHTNPMYGDSMGMYYPPPQFPIYDNGTAYNGNAMPYMQPPMQVMPQYDHYQPRGMPPPPAAFTSRTNCHEVNPGRVPPLHMGGRAVYRKQKGFLCC</sequence>
<dbReference type="OrthoDB" id="364284at2759"/>
<dbReference type="AlphaFoldDB" id="A0A2H6KHK2"/>
<organism evidence="1 2">
    <name type="scientific">Babesia ovata</name>
    <dbReference type="NCBI Taxonomy" id="189622"/>
    <lineage>
        <taxon>Eukaryota</taxon>
        <taxon>Sar</taxon>
        <taxon>Alveolata</taxon>
        <taxon>Apicomplexa</taxon>
        <taxon>Aconoidasida</taxon>
        <taxon>Piroplasmida</taxon>
        <taxon>Babesiidae</taxon>
        <taxon>Babesia</taxon>
    </lineage>
</organism>
<name>A0A2H6KHK2_9APIC</name>
<dbReference type="GeneID" id="39876219"/>
<evidence type="ECO:0000313" key="2">
    <source>
        <dbReference type="Proteomes" id="UP000236319"/>
    </source>
</evidence>
<reference evidence="1 2" key="1">
    <citation type="journal article" date="2017" name="BMC Genomics">
        <title>Whole-genome assembly of Babesia ovata and comparative genomics between closely related pathogens.</title>
        <authorList>
            <person name="Yamagishi J."/>
            <person name="Asada M."/>
            <person name="Hakimi H."/>
            <person name="Tanaka T.Q."/>
            <person name="Sugimoto C."/>
            <person name="Kawazu S."/>
        </authorList>
    </citation>
    <scope>NUCLEOTIDE SEQUENCE [LARGE SCALE GENOMIC DNA]</scope>
    <source>
        <strain evidence="1 2">Miyake</strain>
    </source>
</reference>
<dbReference type="RefSeq" id="XP_028868692.1">
    <property type="nucleotide sequence ID" value="XM_029012859.1"/>
</dbReference>
<keyword evidence="2" id="KW-1185">Reference proteome</keyword>
<accession>A0A2H6KHK2</accession>
<dbReference type="Proteomes" id="UP000236319">
    <property type="component" value="Unassembled WGS sequence"/>
</dbReference>
<proteinExistence type="predicted"/>
<evidence type="ECO:0000313" key="1">
    <source>
        <dbReference type="EMBL" id="GBE62449.1"/>
    </source>
</evidence>
<protein>
    <submittedName>
        <fullName evidence="1">Carbon catabolite repressor, putative</fullName>
    </submittedName>
</protein>
<gene>
    <name evidence="1" type="ORF">BOVATA_039420</name>
</gene>